<feature type="compositionally biased region" description="Low complexity" evidence="1">
    <location>
        <begin position="364"/>
        <end position="374"/>
    </location>
</feature>
<reference evidence="2 3" key="1">
    <citation type="submission" date="2009-08" db="EMBL/GenBank/DDBJ databases">
        <title>The Genome Sequence of Spizellomyces punctatus strain DAOM BR117.</title>
        <authorList>
            <consortium name="The Broad Institute Genome Sequencing Platform"/>
            <person name="Russ C."/>
            <person name="Cuomo C."/>
            <person name="Shea T."/>
            <person name="Young S.K."/>
            <person name="Zeng Q."/>
            <person name="Koehrsen M."/>
            <person name="Haas B."/>
            <person name="Borodovsky M."/>
            <person name="Guigo R."/>
            <person name="Alvarado L."/>
            <person name="Berlin A."/>
            <person name="Bochicchio J."/>
            <person name="Borenstein D."/>
            <person name="Chapman S."/>
            <person name="Chen Z."/>
            <person name="Engels R."/>
            <person name="Freedman E."/>
            <person name="Gellesch M."/>
            <person name="Goldberg J."/>
            <person name="Griggs A."/>
            <person name="Gujja S."/>
            <person name="Heiman D."/>
            <person name="Hepburn T."/>
            <person name="Howarth C."/>
            <person name="Jen D."/>
            <person name="Larson L."/>
            <person name="Lewis B."/>
            <person name="Mehta T."/>
            <person name="Park D."/>
            <person name="Pearson M."/>
            <person name="Roberts A."/>
            <person name="Saif S."/>
            <person name="Shenoy N."/>
            <person name="Sisk P."/>
            <person name="Stolte C."/>
            <person name="Sykes S."/>
            <person name="Thomson T."/>
            <person name="Walk T."/>
            <person name="White J."/>
            <person name="Yandava C."/>
            <person name="Burger G."/>
            <person name="Gray M.W."/>
            <person name="Holland P.W.H."/>
            <person name="King N."/>
            <person name="Lang F.B.F."/>
            <person name="Roger A.J."/>
            <person name="Ruiz-Trillo I."/>
            <person name="Lander E."/>
            <person name="Nusbaum C."/>
        </authorList>
    </citation>
    <scope>NUCLEOTIDE SEQUENCE [LARGE SCALE GENOMIC DNA]</scope>
    <source>
        <strain evidence="2 3">DAOM BR117</strain>
    </source>
</reference>
<proteinExistence type="predicted"/>
<evidence type="ECO:0000313" key="3">
    <source>
        <dbReference type="Proteomes" id="UP000053201"/>
    </source>
</evidence>
<keyword evidence="3" id="KW-1185">Reference proteome</keyword>
<feature type="region of interest" description="Disordered" evidence="1">
    <location>
        <begin position="631"/>
        <end position="710"/>
    </location>
</feature>
<organism evidence="2 3">
    <name type="scientific">Spizellomyces punctatus (strain DAOM BR117)</name>
    <dbReference type="NCBI Taxonomy" id="645134"/>
    <lineage>
        <taxon>Eukaryota</taxon>
        <taxon>Fungi</taxon>
        <taxon>Fungi incertae sedis</taxon>
        <taxon>Chytridiomycota</taxon>
        <taxon>Chytridiomycota incertae sedis</taxon>
        <taxon>Chytridiomycetes</taxon>
        <taxon>Spizellomycetales</taxon>
        <taxon>Spizellomycetaceae</taxon>
        <taxon>Spizellomyces</taxon>
    </lineage>
</organism>
<feature type="region of interest" description="Disordered" evidence="1">
    <location>
        <begin position="279"/>
        <end position="401"/>
    </location>
</feature>
<feature type="compositionally biased region" description="Acidic residues" evidence="1">
    <location>
        <begin position="661"/>
        <end position="671"/>
    </location>
</feature>
<dbReference type="VEuPathDB" id="FungiDB:SPPG_01101"/>
<feature type="compositionally biased region" description="Basic and acidic residues" evidence="1">
    <location>
        <begin position="329"/>
        <end position="343"/>
    </location>
</feature>
<dbReference type="GeneID" id="27684787"/>
<feature type="compositionally biased region" description="Acidic residues" evidence="1">
    <location>
        <begin position="148"/>
        <end position="161"/>
    </location>
</feature>
<feature type="compositionally biased region" description="Polar residues" evidence="1">
    <location>
        <begin position="488"/>
        <end position="497"/>
    </location>
</feature>
<feature type="region of interest" description="Disordered" evidence="1">
    <location>
        <begin position="42"/>
        <end position="86"/>
    </location>
</feature>
<feature type="compositionally biased region" description="Basic and acidic residues" evidence="1">
    <location>
        <begin position="128"/>
        <end position="137"/>
    </location>
</feature>
<dbReference type="Proteomes" id="UP000053201">
    <property type="component" value="Unassembled WGS sequence"/>
</dbReference>
<feature type="region of interest" description="Disordered" evidence="1">
    <location>
        <begin position="470"/>
        <end position="561"/>
    </location>
</feature>
<feature type="compositionally biased region" description="Basic and acidic residues" evidence="1">
    <location>
        <begin position="498"/>
        <end position="508"/>
    </location>
</feature>
<dbReference type="OrthoDB" id="10339470at2759"/>
<feature type="compositionally biased region" description="Basic and acidic residues" evidence="1">
    <location>
        <begin position="291"/>
        <end position="308"/>
    </location>
</feature>
<evidence type="ECO:0000256" key="1">
    <source>
        <dbReference type="SAM" id="MobiDB-lite"/>
    </source>
</evidence>
<dbReference type="InParanoid" id="A0A0L0HRV7"/>
<feature type="region of interest" description="Disordered" evidence="1">
    <location>
        <begin position="117"/>
        <end position="183"/>
    </location>
</feature>
<sequence>MPTVLSSSRVFQEPSVKTPMVKFKSFLARFSESSVTVLRDKKDKNGRKWNASTGSFRIKRKQGGEPDGGERPVQVISRSKSAKRERTPVIVVESAEEFAEQETASRITVVNVASMEMADEPESTTPLSEKDDSDVHIPDSPNLNIFEPTEDLSDLVTDDLLSDTTVTPPEQDPNLTDSDDNLPLSVVLSRNPYQTSLPRSEKSLLDLYDRDTLERAQMEKEQASKMAIDQSQEHAGADVLALYDQSTLEREQVMNGDTTVDDGGEQKPDLCGRVASERMEDQNEQMVDDGGEQKTDLCDGGTPERMEDQSEEMVDDRAQEQVVIETEEDLMKSEELSQDKGADAQEALELDDAPACLDQHDPTETPTEGTLPEPNLAVRTPPNTHSVPYDAKYSEDSTSWQEPDVLDGDFETYSPSIHSNPVPDPPTDTVLHLTVREAFLCASLGVSEDELSEMEGVAVEVSEVIQDDGIGRSDIPALTNETKEVDNSKTSPSTTSNRADRPSIDMRPRSLGRPTYNDDDDSDTIPLGFHNYSSTSLPLQTNLQVNRTDRKPNPPKKSKMQACMRWMRKLVGGEKRGKKEKGKGRAVESGVENVKVVEAASGKPPVIIRTSNVARYASKSDVYLSDLRAEDTDSGTLERPQRVSLFRRPASTGSLRVTNPDESDEDRDDEVGQPSEMESDYSKSVASAGISDNEDEKLPSPPGRTEVPVAGFEKVDVGLERSELSGVELYDENWSGTPNENKFVKPETIRSVVSTPEPTPVPSNPFILPSPFSSPNPSLASIPTLSRSHTSLTESVFSQGSLDGLYHDLCVRGLGLDELAGKYQGAPPPVDPTPVTVTPADQWRWNVAKALEATTNARHHRPNPTPMRWREKPSRVSTSVWSLHDGFVDAVGQDGLEEVVEFAFGVDGRN</sequence>
<evidence type="ECO:0000313" key="2">
    <source>
        <dbReference type="EMBL" id="KND03625.1"/>
    </source>
</evidence>
<accession>A0A0L0HRV7</accession>
<dbReference type="RefSeq" id="XP_016611664.1">
    <property type="nucleotide sequence ID" value="XM_016749419.1"/>
</dbReference>
<name>A0A0L0HRV7_SPIPD</name>
<gene>
    <name evidence="2" type="ORF">SPPG_01101</name>
</gene>
<protein>
    <submittedName>
        <fullName evidence="2">Uncharacterized protein</fullName>
    </submittedName>
</protein>
<dbReference type="AlphaFoldDB" id="A0A0L0HRV7"/>
<feature type="compositionally biased region" description="Polar residues" evidence="1">
    <location>
        <begin position="531"/>
        <end position="546"/>
    </location>
</feature>
<dbReference type="EMBL" id="KQ257451">
    <property type="protein sequence ID" value="KND03625.1"/>
    <property type="molecule type" value="Genomic_DNA"/>
</dbReference>